<sequence>MVLAKVSSPTVQALLSLTLVSTVSCLGEHRLHRNQVDAFEVADFFPDAVAVYTSSDDPSLECLYANRTEYVPKQKAVYVWTLKGHRGTQRGTYKIEFRPGPTPDTAVAITNDGDLVLPACIVPACITANDIASISDNFRPHLVKFQYTNNKNCNIAANFPYHGDVCMLWVTGSSRFSVPQECIDHFEDICDAEVPDYDEGICGNDL</sequence>
<name>A0ACB7RNT3_HYAAI</name>
<proteinExistence type="predicted"/>
<protein>
    <submittedName>
        <fullName evidence="1">Uncharacterized protein</fullName>
    </submittedName>
</protein>
<comment type="caution">
    <text evidence="1">The sequence shown here is derived from an EMBL/GenBank/DDBJ whole genome shotgun (WGS) entry which is preliminary data.</text>
</comment>
<dbReference type="Proteomes" id="UP000821845">
    <property type="component" value="Chromosome 8"/>
</dbReference>
<organism evidence="1 2">
    <name type="scientific">Hyalomma asiaticum</name>
    <name type="common">Tick</name>
    <dbReference type="NCBI Taxonomy" id="266040"/>
    <lineage>
        <taxon>Eukaryota</taxon>
        <taxon>Metazoa</taxon>
        <taxon>Ecdysozoa</taxon>
        <taxon>Arthropoda</taxon>
        <taxon>Chelicerata</taxon>
        <taxon>Arachnida</taxon>
        <taxon>Acari</taxon>
        <taxon>Parasitiformes</taxon>
        <taxon>Ixodida</taxon>
        <taxon>Ixodoidea</taxon>
        <taxon>Ixodidae</taxon>
        <taxon>Hyalomminae</taxon>
        <taxon>Hyalomma</taxon>
    </lineage>
</organism>
<reference evidence="1" key="1">
    <citation type="submission" date="2020-05" db="EMBL/GenBank/DDBJ databases">
        <title>Large-scale comparative analyses of tick genomes elucidate their genetic diversity and vector capacities.</title>
        <authorList>
            <person name="Jia N."/>
            <person name="Wang J."/>
            <person name="Shi W."/>
            <person name="Du L."/>
            <person name="Sun Y."/>
            <person name="Zhan W."/>
            <person name="Jiang J."/>
            <person name="Wang Q."/>
            <person name="Zhang B."/>
            <person name="Ji P."/>
            <person name="Sakyi L.B."/>
            <person name="Cui X."/>
            <person name="Yuan T."/>
            <person name="Jiang B."/>
            <person name="Yang W."/>
            <person name="Lam T.T.-Y."/>
            <person name="Chang Q."/>
            <person name="Ding S."/>
            <person name="Wang X."/>
            <person name="Zhu J."/>
            <person name="Ruan X."/>
            <person name="Zhao L."/>
            <person name="Wei J."/>
            <person name="Que T."/>
            <person name="Du C."/>
            <person name="Cheng J."/>
            <person name="Dai P."/>
            <person name="Han X."/>
            <person name="Huang E."/>
            <person name="Gao Y."/>
            <person name="Liu J."/>
            <person name="Shao H."/>
            <person name="Ye R."/>
            <person name="Li L."/>
            <person name="Wei W."/>
            <person name="Wang X."/>
            <person name="Wang C."/>
            <person name="Yang T."/>
            <person name="Huo Q."/>
            <person name="Li W."/>
            <person name="Guo W."/>
            <person name="Chen H."/>
            <person name="Zhou L."/>
            <person name="Ni X."/>
            <person name="Tian J."/>
            <person name="Zhou Y."/>
            <person name="Sheng Y."/>
            <person name="Liu T."/>
            <person name="Pan Y."/>
            <person name="Xia L."/>
            <person name="Li J."/>
            <person name="Zhao F."/>
            <person name="Cao W."/>
        </authorList>
    </citation>
    <scope>NUCLEOTIDE SEQUENCE</scope>
    <source>
        <strain evidence="1">Hyas-2018</strain>
    </source>
</reference>
<keyword evidence="2" id="KW-1185">Reference proteome</keyword>
<gene>
    <name evidence="1" type="ORF">HPB50_020775</name>
</gene>
<accession>A0ACB7RNT3</accession>
<evidence type="ECO:0000313" key="1">
    <source>
        <dbReference type="EMBL" id="KAH6924617.1"/>
    </source>
</evidence>
<evidence type="ECO:0000313" key="2">
    <source>
        <dbReference type="Proteomes" id="UP000821845"/>
    </source>
</evidence>
<dbReference type="EMBL" id="CM023488">
    <property type="protein sequence ID" value="KAH6924617.1"/>
    <property type="molecule type" value="Genomic_DNA"/>
</dbReference>